<dbReference type="SMART" id="SM00369">
    <property type="entry name" value="LRR_TYP"/>
    <property type="match status" value="3"/>
</dbReference>
<keyword evidence="5 11" id="KW-0732">Signal</keyword>
<evidence type="ECO:0000256" key="7">
    <source>
        <dbReference type="ARBA" id="ARBA00022989"/>
    </source>
</evidence>
<evidence type="ECO:0000256" key="1">
    <source>
        <dbReference type="ARBA" id="ARBA00004167"/>
    </source>
</evidence>
<dbReference type="Pfam" id="PF01582">
    <property type="entry name" value="TIR"/>
    <property type="match status" value="1"/>
</dbReference>
<dbReference type="eggNOG" id="KOG4641">
    <property type="taxonomic scope" value="Eukaryota"/>
</dbReference>
<dbReference type="Proteomes" id="UP000014500">
    <property type="component" value="Unassembled WGS sequence"/>
</dbReference>
<protein>
    <recommendedName>
        <fullName evidence="12">TIR domain-containing protein</fullName>
    </recommendedName>
</protein>
<feature type="signal peptide" evidence="11">
    <location>
        <begin position="1"/>
        <end position="22"/>
    </location>
</feature>
<comment type="similarity">
    <text evidence="2">Belongs to the Toll-like receptor family.</text>
</comment>
<name>T1JAY7_STRMM</name>
<dbReference type="Gene3D" id="3.40.50.10140">
    <property type="entry name" value="Toll/interleukin-1 receptor homology (TIR) domain"/>
    <property type="match status" value="1"/>
</dbReference>
<dbReference type="EMBL" id="JH432007">
    <property type="status" value="NOT_ANNOTATED_CDS"/>
    <property type="molecule type" value="Genomic_DNA"/>
</dbReference>
<dbReference type="Pfam" id="PF13855">
    <property type="entry name" value="LRR_8"/>
    <property type="match status" value="1"/>
</dbReference>
<evidence type="ECO:0000256" key="2">
    <source>
        <dbReference type="ARBA" id="ARBA00009634"/>
    </source>
</evidence>
<keyword evidence="6" id="KW-0677">Repeat</keyword>
<evidence type="ECO:0000259" key="12">
    <source>
        <dbReference type="PROSITE" id="PS50104"/>
    </source>
</evidence>
<dbReference type="SUPFAM" id="SSF52200">
    <property type="entry name" value="Toll/Interleukin receptor TIR domain"/>
    <property type="match status" value="1"/>
</dbReference>
<sequence length="439" mass="51757">MSKHLSLTVLWLCLIFPKPVYYCQLNNCSNLLKCEWEKSCPALDNSCTCYKQSLLVISIVCHEWSPKSFTFQSTFSRNIGFKIQINGLNSNLPFKFIQWFIPKLMQQDNLWDSVEISNFCQDHLKISNKLNLSQIFDRIPPYIGNLKLPNNCLDSVTGSMQIYNQTFCKFNLSFNKFTQIPKLLDGTDTLIKYNVSYNNVNTVSRGNFKKMLKLEQLDLSNNNLTSLPEDLLFDLQFLELFNISYNSISAIPKSFLYKNILLQKFDISNNNLVTLHWSTFQNSRTLVEIRLNNNKLKGQKMWMPIRFTMHLFPTAMKMRIGSWISSFRVWKWAYKWSYKLCLHNRDWRAGEFITDQIVRSVESSRRTIIVLTDNYLKSEWSRLEFDIAYQQGLKDHMRRLIVVVPNEVPDLSKIDQEFKTFITYVQHMLKLRNLIFGES</sequence>
<feature type="domain" description="TIR" evidence="12">
    <location>
        <begin position="307"/>
        <end position="439"/>
    </location>
</feature>
<dbReference type="InterPro" id="IPR035897">
    <property type="entry name" value="Toll_tir_struct_dom_sf"/>
</dbReference>
<evidence type="ECO:0000256" key="10">
    <source>
        <dbReference type="ARBA" id="ARBA00023180"/>
    </source>
</evidence>
<comment type="subcellular location">
    <subcellularLocation>
        <location evidence="1">Membrane</location>
        <topology evidence="1">Single-pass membrane protein</topology>
    </subcellularLocation>
</comment>
<dbReference type="GO" id="GO:0038023">
    <property type="term" value="F:signaling receptor activity"/>
    <property type="evidence" value="ECO:0007669"/>
    <property type="project" value="TreeGrafter"/>
</dbReference>
<evidence type="ECO:0000256" key="11">
    <source>
        <dbReference type="SAM" id="SignalP"/>
    </source>
</evidence>
<evidence type="ECO:0000256" key="9">
    <source>
        <dbReference type="ARBA" id="ARBA00023170"/>
    </source>
</evidence>
<evidence type="ECO:0000256" key="6">
    <source>
        <dbReference type="ARBA" id="ARBA00022737"/>
    </source>
</evidence>
<dbReference type="PROSITE" id="PS51450">
    <property type="entry name" value="LRR"/>
    <property type="match status" value="1"/>
</dbReference>
<dbReference type="eggNOG" id="KOG4237">
    <property type="taxonomic scope" value="Eukaryota"/>
</dbReference>
<keyword evidence="7" id="KW-1133">Transmembrane helix</keyword>
<reference evidence="14" key="1">
    <citation type="submission" date="2011-05" db="EMBL/GenBank/DDBJ databases">
        <authorList>
            <person name="Richards S.R."/>
            <person name="Qu J."/>
            <person name="Jiang H."/>
            <person name="Jhangiani S.N."/>
            <person name="Agravi P."/>
            <person name="Goodspeed R."/>
            <person name="Gross S."/>
            <person name="Mandapat C."/>
            <person name="Jackson L."/>
            <person name="Mathew T."/>
            <person name="Pu L."/>
            <person name="Thornton R."/>
            <person name="Saada N."/>
            <person name="Wilczek-Boney K.B."/>
            <person name="Lee S."/>
            <person name="Kovar C."/>
            <person name="Wu Y."/>
            <person name="Scherer S.E."/>
            <person name="Worley K.C."/>
            <person name="Muzny D.M."/>
            <person name="Gibbs R."/>
        </authorList>
    </citation>
    <scope>NUCLEOTIDE SEQUENCE</scope>
    <source>
        <strain evidence="14">Brora</strain>
    </source>
</reference>
<dbReference type="PROSITE" id="PS50104">
    <property type="entry name" value="TIR"/>
    <property type="match status" value="1"/>
</dbReference>
<dbReference type="AlphaFoldDB" id="T1JAY7"/>
<evidence type="ECO:0000256" key="5">
    <source>
        <dbReference type="ARBA" id="ARBA00022729"/>
    </source>
</evidence>
<dbReference type="PhylomeDB" id="T1JAY7"/>
<proteinExistence type="inferred from homology"/>
<dbReference type="SUPFAM" id="SSF52058">
    <property type="entry name" value="L domain-like"/>
    <property type="match status" value="1"/>
</dbReference>
<evidence type="ECO:0000256" key="8">
    <source>
        <dbReference type="ARBA" id="ARBA00023136"/>
    </source>
</evidence>
<feature type="chain" id="PRO_5004580131" description="TIR domain-containing protein" evidence="11">
    <location>
        <begin position="23"/>
        <end position="439"/>
    </location>
</feature>
<dbReference type="GO" id="GO:0005886">
    <property type="term" value="C:plasma membrane"/>
    <property type="evidence" value="ECO:0007669"/>
    <property type="project" value="TreeGrafter"/>
</dbReference>
<reference evidence="13" key="2">
    <citation type="submission" date="2015-02" db="UniProtKB">
        <authorList>
            <consortium name="EnsemblMetazoa"/>
        </authorList>
    </citation>
    <scope>IDENTIFICATION</scope>
</reference>
<dbReference type="HOGENOM" id="CLU_624570_0_0_1"/>
<keyword evidence="9" id="KW-0675">Receptor</keyword>
<dbReference type="GO" id="GO:0045087">
    <property type="term" value="P:innate immune response"/>
    <property type="evidence" value="ECO:0007669"/>
    <property type="project" value="TreeGrafter"/>
</dbReference>
<keyword evidence="14" id="KW-1185">Reference proteome</keyword>
<dbReference type="InterPro" id="IPR003591">
    <property type="entry name" value="Leu-rich_rpt_typical-subtyp"/>
</dbReference>
<keyword evidence="10" id="KW-0325">Glycoprotein</keyword>
<dbReference type="GO" id="GO:0007165">
    <property type="term" value="P:signal transduction"/>
    <property type="evidence" value="ECO:0007669"/>
    <property type="project" value="InterPro"/>
</dbReference>
<dbReference type="InterPro" id="IPR000157">
    <property type="entry name" value="TIR_dom"/>
</dbReference>
<evidence type="ECO:0000256" key="4">
    <source>
        <dbReference type="ARBA" id="ARBA00022692"/>
    </source>
</evidence>
<evidence type="ECO:0000313" key="13">
    <source>
        <dbReference type="EnsemblMetazoa" id="SMAR010913-PA"/>
    </source>
</evidence>
<dbReference type="SMART" id="SM00255">
    <property type="entry name" value="TIR"/>
    <property type="match status" value="1"/>
</dbReference>
<dbReference type="STRING" id="126957.T1JAY7"/>
<organism evidence="13 14">
    <name type="scientific">Strigamia maritima</name>
    <name type="common">European centipede</name>
    <name type="synonym">Geophilus maritimus</name>
    <dbReference type="NCBI Taxonomy" id="126957"/>
    <lineage>
        <taxon>Eukaryota</taxon>
        <taxon>Metazoa</taxon>
        <taxon>Ecdysozoa</taxon>
        <taxon>Arthropoda</taxon>
        <taxon>Myriapoda</taxon>
        <taxon>Chilopoda</taxon>
        <taxon>Pleurostigmophora</taxon>
        <taxon>Geophilomorpha</taxon>
        <taxon>Linotaeniidae</taxon>
        <taxon>Strigamia</taxon>
    </lineage>
</organism>
<keyword evidence="8" id="KW-0472">Membrane</keyword>
<dbReference type="PANTHER" id="PTHR24365:SF541">
    <property type="entry name" value="PROTEIN TOLL-RELATED"/>
    <property type="match status" value="1"/>
</dbReference>
<dbReference type="PANTHER" id="PTHR24365">
    <property type="entry name" value="TOLL-LIKE RECEPTOR"/>
    <property type="match status" value="1"/>
</dbReference>
<keyword evidence="3" id="KW-0433">Leucine-rich repeat</keyword>
<evidence type="ECO:0000313" key="14">
    <source>
        <dbReference type="Proteomes" id="UP000014500"/>
    </source>
</evidence>
<dbReference type="EnsemblMetazoa" id="SMAR010913-RA">
    <property type="protein sequence ID" value="SMAR010913-PA"/>
    <property type="gene ID" value="SMAR010913"/>
</dbReference>
<dbReference type="InterPro" id="IPR001611">
    <property type="entry name" value="Leu-rich_rpt"/>
</dbReference>
<evidence type="ECO:0000256" key="3">
    <source>
        <dbReference type="ARBA" id="ARBA00022614"/>
    </source>
</evidence>
<dbReference type="InterPro" id="IPR032675">
    <property type="entry name" value="LRR_dom_sf"/>
</dbReference>
<keyword evidence="4" id="KW-0812">Transmembrane</keyword>
<dbReference type="Gene3D" id="3.80.10.10">
    <property type="entry name" value="Ribonuclease Inhibitor"/>
    <property type="match status" value="1"/>
</dbReference>
<accession>T1JAY7</accession>